<dbReference type="GO" id="GO:0031956">
    <property type="term" value="F:medium-chain fatty acid-CoA ligase activity"/>
    <property type="evidence" value="ECO:0007669"/>
    <property type="project" value="TreeGrafter"/>
</dbReference>
<sequence length="517" mass="55187">MAVHPTANELSLVHGRTDEPLWEKTLADLVNEQEEKFGGKTAVRVPWQNVELTYSDLAKRSLAVARGLLAHGLMPGDYVGIFAGNRYEYIEAFLGATCIGCPVVVLNNTYTPQELARSLMQTCTTGTPKAAMLTHRNILNNAHLVGARLGLTPSSTICCPPPLFHCFGLVMGFLAALAHGAAIVFPADAFDAGATVAAVARERCDVLLGVPTMLLAVLEEAGSSRSRKEGGGGGGGGGEDAKTTTTTTVRTVLAAGSLVAAPLMERLRREMGVRDVLVAYGMTETSPVSFMTARRGDRGSVEEEEEEEEEGKRGGGGLGMVMPHTSAKVVDGKGRVVPRGVRGELCTSGYLLMKGYLGNENATREVMERDESGRVWMRTGDECVIDESGACSITGRIKDIIIRGGENIFPAEIEERLAAHPLVAEACVVGVKDEKYGEVVGCFLRAAGGGERPDDANLQSWVKEALGRHKSPQWIFWIGDSGVGPDYPKTGSGKHQKHILRALANKLVGAKSFKARL</sequence>
<dbReference type="InterPro" id="IPR000873">
    <property type="entry name" value="AMP-dep_synth/lig_dom"/>
</dbReference>
<feature type="domain" description="AMP-dependent synthetase/ligase" evidence="2">
    <location>
        <begin position="124"/>
        <end position="357"/>
    </location>
</feature>
<dbReference type="Proteomes" id="UP001175001">
    <property type="component" value="Unassembled WGS sequence"/>
</dbReference>
<dbReference type="AlphaFoldDB" id="A0AA39YAP8"/>
<dbReference type="SUPFAM" id="SSF56801">
    <property type="entry name" value="Acetyl-CoA synthetase-like"/>
    <property type="match status" value="1"/>
</dbReference>
<evidence type="ECO:0000313" key="5">
    <source>
        <dbReference type="Proteomes" id="UP001175001"/>
    </source>
</evidence>
<dbReference type="Pfam" id="PF00501">
    <property type="entry name" value="AMP-binding"/>
    <property type="match status" value="2"/>
</dbReference>
<reference evidence="4" key="1">
    <citation type="submission" date="2023-06" db="EMBL/GenBank/DDBJ databases">
        <title>Multi-omics analyses reveal the molecular pathogenesis toolkit of Lasiodiplodia hormozganensis, a cross-kingdom pathogen.</title>
        <authorList>
            <person name="Felix C."/>
            <person name="Meneses R."/>
            <person name="Goncalves M.F.M."/>
            <person name="Tilleman L."/>
            <person name="Duarte A.S."/>
            <person name="Jorrin-Novo J.V."/>
            <person name="Van De Peer Y."/>
            <person name="Deforce D."/>
            <person name="Van Nieuwerburgh F."/>
            <person name="Esteves A.C."/>
            <person name="Alves A."/>
        </authorList>
    </citation>
    <scope>NUCLEOTIDE SEQUENCE</scope>
    <source>
        <strain evidence="4">CBS 339.90</strain>
    </source>
</reference>
<protein>
    <submittedName>
        <fullName evidence="4">Acyl-CoA synthetase YngI</fullName>
    </submittedName>
</protein>
<evidence type="ECO:0000259" key="3">
    <source>
        <dbReference type="Pfam" id="PF13193"/>
    </source>
</evidence>
<evidence type="ECO:0000313" key="4">
    <source>
        <dbReference type="EMBL" id="KAK0647595.1"/>
    </source>
</evidence>
<dbReference type="InterPro" id="IPR045851">
    <property type="entry name" value="AMP-bd_C_sf"/>
</dbReference>
<evidence type="ECO:0000259" key="2">
    <source>
        <dbReference type="Pfam" id="PF00501"/>
    </source>
</evidence>
<dbReference type="Pfam" id="PF13193">
    <property type="entry name" value="AMP-binding_C"/>
    <property type="match status" value="1"/>
</dbReference>
<proteinExistence type="predicted"/>
<feature type="domain" description="AMP-dependent synthetase/ligase" evidence="2">
    <location>
        <begin position="32"/>
        <end position="120"/>
    </location>
</feature>
<dbReference type="InterPro" id="IPR025110">
    <property type="entry name" value="AMP-bd_C"/>
</dbReference>
<accession>A0AA39YAP8</accession>
<dbReference type="PANTHER" id="PTHR43201">
    <property type="entry name" value="ACYL-COA SYNTHETASE"/>
    <property type="match status" value="1"/>
</dbReference>
<dbReference type="PANTHER" id="PTHR43201:SF6">
    <property type="entry name" value="ACYL COA SYNTHETASE (EUROFUNG)"/>
    <property type="match status" value="1"/>
</dbReference>
<dbReference type="Gene3D" id="3.40.50.12780">
    <property type="entry name" value="N-terminal domain of ligase-like"/>
    <property type="match status" value="2"/>
</dbReference>
<dbReference type="EMBL" id="JAUJDW010000047">
    <property type="protein sequence ID" value="KAK0647595.1"/>
    <property type="molecule type" value="Genomic_DNA"/>
</dbReference>
<dbReference type="GO" id="GO:0006631">
    <property type="term" value="P:fatty acid metabolic process"/>
    <property type="evidence" value="ECO:0007669"/>
    <property type="project" value="TreeGrafter"/>
</dbReference>
<comment type="caution">
    <text evidence="4">The sequence shown here is derived from an EMBL/GenBank/DDBJ whole genome shotgun (WGS) entry which is preliminary data.</text>
</comment>
<dbReference type="Gene3D" id="3.30.300.30">
    <property type="match status" value="1"/>
</dbReference>
<evidence type="ECO:0000256" key="1">
    <source>
        <dbReference type="SAM" id="MobiDB-lite"/>
    </source>
</evidence>
<feature type="region of interest" description="Disordered" evidence="1">
    <location>
        <begin position="292"/>
        <end position="322"/>
    </location>
</feature>
<gene>
    <name evidence="4" type="primary">yngI_1</name>
    <name evidence="4" type="ORF">DIS24_g7577</name>
</gene>
<name>A0AA39YAP8_9PEZI</name>
<keyword evidence="5" id="KW-1185">Reference proteome</keyword>
<organism evidence="4 5">
    <name type="scientific">Lasiodiplodia hormozganensis</name>
    <dbReference type="NCBI Taxonomy" id="869390"/>
    <lineage>
        <taxon>Eukaryota</taxon>
        <taxon>Fungi</taxon>
        <taxon>Dikarya</taxon>
        <taxon>Ascomycota</taxon>
        <taxon>Pezizomycotina</taxon>
        <taxon>Dothideomycetes</taxon>
        <taxon>Dothideomycetes incertae sedis</taxon>
        <taxon>Botryosphaeriales</taxon>
        <taxon>Botryosphaeriaceae</taxon>
        <taxon>Lasiodiplodia</taxon>
    </lineage>
</organism>
<dbReference type="InterPro" id="IPR042099">
    <property type="entry name" value="ANL_N_sf"/>
</dbReference>
<feature type="domain" description="AMP-binding enzyme C-terminal" evidence="3">
    <location>
        <begin position="412"/>
        <end position="494"/>
    </location>
</feature>
<feature type="region of interest" description="Disordered" evidence="1">
    <location>
        <begin position="221"/>
        <end position="245"/>
    </location>
</feature>